<accession>A0A7J6RAH8</accession>
<evidence type="ECO:0000313" key="5">
    <source>
        <dbReference type="Proteomes" id="UP000574390"/>
    </source>
</evidence>
<evidence type="ECO:0000256" key="1">
    <source>
        <dbReference type="SAM" id="MobiDB-lite"/>
    </source>
</evidence>
<name>A0A7J6RAH8_PEROL</name>
<keyword evidence="4" id="KW-1185">Reference proteome</keyword>
<dbReference type="EMBL" id="JABANO010032260">
    <property type="protein sequence ID" value="KAF4708881.1"/>
    <property type="molecule type" value="Genomic_DNA"/>
</dbReference>
<evidence type="ECO:0000313" key="3">
    <source>
        <dbReference type="EMBL" id="KAF4717839.1"/>
    </source>
</evidence>
<evidence type="ECO:0000313" key="2">
    <source>
        <dbReference type="EMBL" id="KAF4708881.1"/>
    </source>
</evidence>
<feature type="non-terminal residue" evidence="3">
    <location>
        <position position="186"/>
    </location>
</feature>
<gene>
    <name evidence="3" type="ORF">FOZ62_017300</name>
    <name evidence="2" type="ORF">FOZ63_018903</name>
</gene>
<feature type="compositionally biased region" description="Polar residues" evidence="1">
    <location>
        <begin position="21"/>
        <end position="35"/>
    </location>
</feature>
<organism evidence="3 5">
    <name type="scientific">Perkinsus olseni</name>
    <name type="common">Perkinsus atlanticus</name>
    <dbReference type="NCBI Taxonomy" id="32597"/>
    <lineage>
        <taxon>Eukaryota</taxon>
        <taxon>Sar</taxon>
        <taxon>Alveolata</taxon>
        <taxon>Perkinsozoa</taxon>
        <taxon>Perkinsea</taxon>
        <taxon>Perkinsida</taxon>
        <taxon>Perkinsidae</taxon>
        <taxon>Perkinsus</taxon>
    </lineage>
</organism>
<reference evidence="4 5" key="1">
    <citation type="submission" date="2020-04" db="EMBL/GenBank/DDBJ databases">
        <title>Perkinsus olseni comparative genomics.</title>
        <authorList>
            <person name="Bogema D.R."/>
        </authorList>
    </citation>
    <scope>NUCLEOTIDE SEQUENCE [LARGE SCALE GENOMIC DNA]</scope>
    <source>
        <strain evidence="3">ATCC PRA-205</strain>
        <strain evidence="2 4">ATCC PRA-207</strain>
    </source>
</reference>
<dbReference type="AlphaFoldDB" id="A0A7J6RAH8"/>
<proteinExistence type="predicted"/>
<feature type="region of interest" description="Disordered" evidence="1">
    <location>
        <begin position="21"/>
        <end position="49"/>
    </location>
</feature>
<comment type="caution">
    <text evidence="3">The sequence shown here is derived from an EMBL/GenBank/DDBJ whole genome shotgun (WGS) entry which is preliminary data.</text>
</comment>
<dbReference type="EMBL" id="JABANM010023454">
    <property type="protein sequence ID" value="KAF4717839.1"/>
    <property type="molecule type" value="Genomic_DNA"/>
</dbReference>
<protein>
    <submittedName>
        <fullName evidence="3">Uncharacterized protein</fullName>
    </submittedName>
</protein>
<feature type="non-terminal residue" evidence="3">
    <location>
        <position position="1"/>
    </location>
</feature>
<sequence>YAPEEDTERIGEVAKAFLDASQASNSTAGASQPASTKRRRRGTVASTATTGRTLTAPDSAIVSRVSSFLTSVRRNSSRRLSGTLYRDDLVGLLTTGSFVGAGAVDEFMCVLKRQCGDILCEPHPLSDFHPVSIRYRGYPQAPQGDGMVLQPLHVYLIDSSSMDHAVSADVRQIVTHFFASNPPSSP</sequence>
<dbReference type="Proteomes" id="UP000553632">
    <property type="component" value="Unassembled WGS sequence"/>
</dbReference>
<evidence type="ECO:0000313" key="4">
    <source>
        <dbReference type="Proteomes" id="UP000553632"/>
    </source>
</evidence>
<dbReference type="Proteomes" id="UP000574390">
    <property type="component" value="Unassembled WGS sequence"/>
</dbReference>